<dbReference type="Proteomes" id="UP001219933">
    <property type="component" value="Chromosome 6"/>
</dbReference>
<sequence>MHSPTQSDDRYGEFKTPEVPQRSQSTGNRTWTTAAAASPALAAWRAHLAQRDASGAPGDGYLTDAGGSDSVLSPRCNSGRKASVSFQLFMATRRGSGTQARASGDDDEGDTSVLPPAVDIAPDARATSLPLARSLTDSAVHPHTARDAAPVTPGSVLSGAIPPPPHDVITSSTMYDDAAQSDTCSSCSSPSASGSDTDQGHDTDGEGGAGGSKARSAGAAAATAATAAHAAQTPSLAPTRPPQTITIATPDLTPDGAAPSSRRRHHHHVQTTSEPPPSVVQLQPFENQVGGHSHIFQFSRRAVCKPLVSRENQFYEAVERDAPPLLAFLPQYLGVLNVTYRPAAQTDSTAPRRRVFEGQDEAGEVPVVDIDRNKHLFPQWLVDQCRDASERPSRDAMDDLHLDMDSRCFLGRGCTSVNRRLQDLVIREVFKQPLRHRSRRRDEPSPRLAKSWEDGDKDAAFCMSTVEGWRSKLDEPRSAAAGASKGLGSSGAGSSKGAGGSTQGAHGAHDAHTPRQEQFLLLEDLTGGLKAPCVLDLKMGTRQYAMDAPDSKKLSQTNKCAKTTSRAFGVRICGMQIYNARTKEFVFQDKYYGRSVRPEDFSRVLERFFHNGVHLLVHHVPNMLEKLARLAQVIRDMKGYRFYTSSLLLIYDGDARRQAALYDAFAADTLGTPRSRDPSSSAGSDTTAASGATNAARSPLLLDTPSSLALTPTSAAALSPVVPPLADMPSPVIGESPTRSACRRHHRARGEIDIRIIDFAHCSTGSDYYFPDDHGGAPPSTPAEQALPVARLPMAHRDKPDAGYLWGLRCLSMALIDIWERERQRRIEAAVAALGAEASSTARAMAVSASDIGEVPTPGAQVFAELFGADGTEGELSGYIST</sequence>
<keyword evidence="2 4" id="KW-0808">Transferase</keyword>
<dbReference type="InterPro" id="IPR005522">
    <property type="entry name" value="IPK"/>
</dbReference>
<evidence type="ECO:0000313" key="7">
    <source>
        <dbReference type="Proteomes" id="UP001219933"/>
    </source>
</evidence>
<dbReference type="PANTHER" id="PTHR12400">
    <property type="entry name" value="INOSITOL POLYPHOSPHATE KINASE"/>
    <property type="match status" value="1"/>
</dbReference>
<keyword evidence="7" id="KW-1185">Reference proteome</keyword>
<evidence type="ECO:0000256" key="5">
    <source>
        <dbReference type="SAM" id="MobiDB-lite"/>
    </source>
</evidence>
<feature type="compositionally biased region" description="Low complexity" evidence="5">
    <location>
        <begin position="212"/>
        <end position="237"/>
    </location>
</feature>
<dbReference type="EMBL" id="CP119882">
    <property type="protein sequence ID" value="WFD36941.1"/>
    <property type="molecule type" value="Genomic_DNA"/>
</dbReference>
<reference evidence="6" key="1">
    <citation type="submission" date="2023-03" db="EMBL/GenBank/DDBJ databases">
        <title>Mating type loci evolution in Malassezia.</title>
        <authorList>
            <person name="Coelho M.A."/>
        </authorList>
    </citation>
    <scope>NUCLEOTIDE SEQUENCE</scope>
    <source>
        <strain evidence="6">CBS 11721</strain>
    </source>
</reference>
<protein>
    <recommendedName>
        <fullName evidence="4">Kinase</fullName>
        <ecNumber evidence="4">2.7.-.-</ecNumber>
    </recommendedName>
</protein>
<evidence type="ECO:0000256" key="4">
    <source>
        <dbReference type="RuleBase" id="RU363090"/>
    </source>
</evidence>
<feature type="compositionally biased region" description="Low complexity" evidence="5">
    <location>
        <begin position="679"/>
        <end position="696"/>
    </location>
</feature>
<dbReference type="GO" id="GO:0000824">
    <property type="term" value="F:inositol-1,4,5,6-tetrakisphosphate 3-kinase activity"/>
    <property type="evidence" value="ECO:0007669"/>
    <property type="project" value="TreeGrafter"/>
</dbReference>
<name>A0AAF0EZ86_9BASI</name>
<dbReference type="GO" id="GO:0005634">
    <property type="term" value="C:nucleus"/>
    <property type="evidence" value="ECO:0007669"/>
    <property type="project" value="TreeGrafter"/>
</dbReference>
<dbReference type="EC" id="2.7.-.-" evidence="4"/>
<comment type="similarity">
    <text evidence="1 4">Belongs to the inositol phosphokinase (IPK) family.</text>
</comment>
<feature type="region of interest" description="Disordered" evidence="5">
    <location>
        <begin position="672"/>
        <end position="696"/>
    </location>
</feature>
<dbReference type="Pfam" id="PF03770">
    <property type="entry name" value="IPK"/>
    <property type="match status" value="1"/>
</dbReference>
<feature type="compositionally biased region" description="Low complexity" evidence="5">
    <location>
        <begin position="478"/>
        <end position="487"/>
    </location>
</feature>
<dbReference type="GO" id="GO:0008440">
    <property type="term" value="F:inositol-1,4,5-trisphosphate 3-kinase activity"/>
    <property type="evidence" value="ECO:0007669"/>
    <property type="project" value="TreeGrafter"/>
</dbReference>
<feature type="compositionally biased region" description="Gly residues" evidence="5">
    <location>
        <begin position="488"/>
        <end position="502"/>
    </location>
</feature>
<gene>
    <name evidence="6" type="primary">KCS1</name>
    <name evidence="6" type="ORF">MCUN1_003833</name>
</gene>
<accession>A0AAF0EZ86</accession>
<feature type="region of interest" description="Disordered" evidence="5">
    <location>
        <begin position="1"/>
        <end position="33"/>
    </location>
</feature>
<keyword evidence="3 4" id="KW-0418">Kinase</keyword>
<dbReference type="PANTHER" id="PTHR12400:SF21">
    <property type="entry name" value="KINASE"/>
    <property type="match status" value="1"/>
</dbReference>
<evidence type="ECO:0000256" key="2">
    <source>
        <dbReference type="ARBA" id="ARBA00022679"/>
    </source>
</evidence>
<dbReference type="GO" id="GO:0046854">
    <property type="term" value="P:phosphatidylinositol phosphate biosynthetic process"/>
    <property type="evidence" value="ECO:0007669"/>
    <property type="project" value="TreeGrafter"/>
</dbReference>
<feature type="region of interest" description="Disordered" evidence="5">
    <location>
        <begin position="52"/>
        <end position="78"/>
    </location>
</feature>
<dbReference type="GO" id="GO:0005737">
    <property type="term" value="C:cytoplasm"/>
    <property type="evidence" value="ECO:0007669"/>
    <property type="project" value="TreeGrafter"/>
</dbReference>
<evidence type="ECO:0000256" key="3">
    <source>
        <dbReference type="ARBA" id="ARBA00022777"/>
    </source>
</evidence>
<dbReference type="GO" id="GO:0032958">
    <property type="term" value="P:inositol phosphate biosynthetic process"/>
    <property type="evidence" value="ECO:0007669"/>
    <property type="project" value="InterPro"/>
</dbReference>
<organism evidence="6 7">
    <name type="scientific">Malassezia cuniculi</name>
    <dbReference type="NCBI Taxonomy" id="948313"/>
    <lineage>
        <taxon>Eukaryota</taxon>
        <taxon>Fungi</taxon>
        <taxon>Dikarya</taxon>
        <taxon>Basidiomycota</taxon>
        <taxon>Ustilaginomycotina</taxon>
        <taxon>Malasseziomycetes</taxon>
        <taxon>Malasseziales</taxon>
        <taxon>Malasseziaceae</taxon>
        <taxon>Malassezia</taxon>
    </lineage>
</organism>
<feature type="region of interest" description="Disordered" evidence="5">
    <location>
        <begin position="474"/>
        <end position="512"/>
    </location>
</feature>
<feature type="compositionally biased region" description="Polar residues" evidence="5">
    <location>
        <begin position="21"/>
        <end position="33"/>
    </location>
</feature>
<dbReference type="InterPro" id="IPR038286">
    <property type="entry name" value="IPK_sf"/>
</dbReference>
<dbReference type="Gene3D" id="3.30.470.160">
    <property type="entry name" value="Inositol polyphosphate kinase"/>
    <property type="match status" value="1"/>
</dbReference>
<feature type="compositionally biased region" description="Basic and acidic residues" evidence="5">
    <location>
        <begin position="7"/>
        <end position="16"/>
    </location>
</feature>
<evidence type="ECO:0000313" key="6">
    <source>
        <dbReference type="EMBL" id="WFD36941.1"/>
    </source>
</evidence>
<evidence type="ECO:0000256" key="1">
    <source>
        <dbReference type="ARBA" id="ARBA00007374"/>
    </source>
</evidence>
<proteinExistence type="inferred from homology"/>
<feature type="region of interest" description="Disordered" evidence="5">
    <location>
        <begin position="94"/>
        <end position="280"/>
    </location>
</feature>
<dbReference type="SUPFAM" id="SSF56104">
    <property type="entry name" value="SAICAR synthase-like"/>
    <property type="match status" value="1"/>
</dbReference>
<feature type="compositionally biased region" description="Low complexity" evidence="5">
    <location>
        <begin position="176"/>
        <end position="197"/>
    </location>
</feature>
<dbReference type="AlphaFoldDB" id="A0AAF0EZ86"/>